<comment type="similarity">
    <text evidence="1">Belongs to the DNA polymerase type-B family.</text>
</comment>
<protein>
    <recommendedName>
        <fullName evidence="2">DNA-directed DNA polymerase</fullName>
        <ecNumber evidence="2">2.7.7.7</ecNumber>
    </recommendedName>
</protein>
<dbReference type="InterPro" id="IPR012337">
    <property type="entry name" value="RNaseH-like_sf"/>
</dbReference>
<dbReference type="Gene3D" id="3.90.1600.10">
    <property type="entry name" value="Palm domain of DNA polymerase"/>
    <property type="match status" value="1"/>
</dbReference>
<dbReference type="InterPro" id="IPR006134">
    <property type="entry name" value="DNA-dir_DNA_pol_B_multi_dom"/>
</dbReference>
<evidence type="ECO:0000313" key="10">
    <source>
        <dbReference type="EMBL" id="QHT28385.1"/>
    </source>
</evidence>
<feature type="domain" description="DNA-directed DNA polymerase family B multifunctional" evidence="8">
    <location>
        <begin position="678"/>
        <end position="1177"/>
    </location>
</feature>
<dbReference type="GO" id="GO:0006287">
    <property type="term" value="P:base-excision repair, gap-filling"/>
    <property type="evidence" value="ECO:0007669"/>
    <property type="project" value="TreeGrafter"/>
</dbReference>
<keyword evidence="3" id="KW-0808">Transferase</keyword>
<dbReference type="InterPro" id="IPR006172">
    <property type="entry name" value="DNA-dir_DNA_pol_B"/>
</dbReference>
<dbReference type="Pfam" id="PF03104">
    <property type="entry name" value="DNA_pol_B_exo1"/>
    <property type="match status" value="2"/>
</dbReference>
<dbReference type="GO" id="GO:0000166">
    <property type="term" value="F:nucleotide binding"/>
    <property type="evidence" value="ECO:0007669"/>
    <property type="project" value="InterPro"/>
</dbReference>
<evidence type="ECO:0000259" key="8">
    <source>
        <dbReference type="Pfam" id="PF00136"/>
    </source>
</evidence>
<accession>A0A6C0EM08</accession>
<evidence type="ECO:0000256" key="4">
    <source>
        <dbReference type="ARBA" id="ARBA00022695"/>
    </source>
</evidence>
<reference evidence="10" key="1">
    <citation type="journal article" date="2020" name="Nature">
        <title>Giant virus diversity and host interactions through global metagenomics.</title>
        <authorList>
            <person name="Schulz F."/>
            <person name="Roux S."/>
            <person name="Paez-Espino D."/>
            <person name="Jungbluth S."/>
            <person name="Walsh D.A."/>
            <person name="Denef V.J."/>
            <person name="McMahon K.D."/>
            <person name="Konstantinidis K.T."/>
            <person name="Eloe-Fadrosh E.A."/>
            <person name="Kyrpides N.C."/>
            <person name="Woyke T."/>
        </authorList>
    </citation>
    <scope>NUCLEOTIDE SEQUENCE</scope>
    <source>
        <strain evidence="10">GVMAG-M-3300001348-25</strain>
    </source>
</reference>
<dbReference type="PANTHER" id="PTHR10322">
    <property type="entry name" value="DNA POLYMERASE CATALYTIC SUBUNIT"/>
    <property type="match status" value="1"/>
</dbReference>
<sequence length="1250" mass="145113">MGKKEIPIHEFRLFDFQVFNKTIGDDEDKETNFEIQMFGINEQGKSCCIFVEEYTPFFYIKIGNHWTPQNINAYKNFIKYKVGKFFAQQIEDIQLVFRKQLYGFDGGQKHKFLEIKFQNTMAYNRVKYLFKKNRCYDRKTLEFLKYDTELYEANIPPLLRYFHIQNISPSGWVQVKSFESIEKTTTCDYEFVLSFNKILPLNEKETPVPYKICSFDIEASSSHGDFPVPIKDYKKLAVDMIAYIDTITSAWNQYGENTKKQLMSDMIYEAFGIKPNKRVDIVYPKKKVTKEKLSAIFPKLFTTKLEEVYVKEEKKERFSKRDEEEDEDEDEKAKRLNLETFLELNVLEMLENNPTHDEQVVFLTMYLSVLPDLEGDKVTFIGSTFMNYGQKETYKNNIIVLDSCSKMDNVENAEIETYETEKDVLLAWQKLIQRENPDIITGYNIFGFDYSFMFKRAQENNCVEQFLELSRNEDEICGEMENDGTYKIDETKIVIASGEHDLCFIKMAGRIQVDLYNYLRRDYNLPSYKLDYVAGQFIGDNIIKIEHGENDDEKPITTIFTKNMMGVHEGTYIHFEEISHSSDYYKQGAKFIIRSMNKETRSFVIDNHEHLNMKKKVRWGLAKDDVTPQDIFRLANQGPDERALVAKYCIQDCNLVHYLMNKIDVITGFIEMANICSVPIDFLVMRGQGIKLTSFIAKKCREKETLIPVLEKPDYGDPVENEQWNGYDGAIVLDPKCGLYLDNPVACVDYASLYPSSMISENLSHDSKVWVKEYDLNDRLIKQEGVRDASGNYVYDSMTGYKYVDIKYDTYSWRKNERGKLEKIVSGYRICRWAQFPNNGKGIMPSILEDLLAARKSTRELIPQQSDDFMKNVLDKRQLSYKITANSLYGQCGAKTSTFFEKDVAASTTATGRLLLTYAKAVIEKAYGGGRICDTKIGKVKTFAEYIYGDTDSVFFTFNLETLDGVKIRGKDALIATIELAIEAGELSTKFLKKPHDLEYEKTFMPFCLLSKKRYVGMLYETDVNKCSQKSMGIVLKRRDNAAIVKDVYGGIIDILMKEQNVVQSVEFLKKMLQDLVDGKVAMDKLLISKSLRSHYKNPKQIAHKVLADRIGARDPGNKPSAGDRIPFAYIVHNDKRALQGEKIEHPNYISSNNVALDYEFYITNQIMKPIQQLFALILEQIPDYKRKPLTMKKMKDVMASYDKEYSGETLMKKREAYRSSEVKKVLFDPFLQKLLRQKNNTITNFFQPR</sequence>
<dbReference type="InterPro" id="IPR036397">
    <property type="entry name" value="RNaseH_sf"/>
</dbReference>
<dbReference type="SMART" id="SM00486">
    <property type="entry name" value="POLBc"/>
    <property type="match status" value="1"/>
</dbReference>
<dbReference type="GO" id="GO:0043625">
    <property type="term" value="C:delta DNA polymerase complex"/>
    <property type="evidence" value="ECO:0007669"/>
    <property type="project" value="TreeGrafter"/>
</dbReference>
<dbReference type="Gene3D" id="1.10.132.60">
    <property type="entry name" value="DNA polymerase family B, C-terminal domain"/>
    <property type="match status" value="1"/>
</dbReference>
<dbReference type="SUPFAM" id="SSF56672">
    <property type="entry name" value="DNA/RNA polymerases"/>
    <property type="match status" value="1"/>
</dbReference>
<dbReference type="InterPro" id="IPR042087">
    <property type="entry name" value="DNA_pol_B_thumb"/>
</dbReference>
<feature type="domain" description="DNA-directed DNA polymerase family B exonuclease" evidence="9">
    <location>
        <begin position="150"/>
        <end position="231"/>
    </location>
</feature>
<keyword evidence="4" id="KW-0548">Nucleotidyltransferase</keyword>
<evidence type="ECO:0000256" key="1">
    <source>
        <dbReference type="ARBA" id="ARBA00005755"/>
    </source>
</evidence>
<dbReference type="Gene3D" id="1.10.287.690">
    <property type="entry name" value="Helix hairpin bin"/>
    <property type="match status" value="1"/>
</dbReference>
<dbReference type="GO" id="GO:0045004">
    <property type="term" value="P:DNA replication proofreading"/>
    <property type="evidence" value="ECO:0007669"/>
    <property type="project" value="TreeGrafter"/>
</dbReference>
<keyword evidence="6" id="KW-0238">DNA-binding</keyword>
<proteinExistence type="inferred from homology"/>
<dbReference type="AlphaFoldDB" id="A0A6C0EM08"/>
<comment type="catalytic activity">
    <reaction evidence="7">
        <text>DNA(n) + a 2'-deoxyribonucleoside 5'-triphosphate = DNA(n+1) + diphosphate</text>
        <dbReference type="Rhea" id="RHEA:22508"/>
        <dbReference type="Rhea" id="RHEA-COMP:17339"/>
        <dbReference type="Rhea" id="RHEA-COMP:17340"/>
        <dbReference type="ChEBI" id="CHEBI:33019"/>
        <dbReference type="ChEBI" id="CHEBI:61560"/>
        <dbReference type="ChEBI" id="CHEBI:173112"/>
        <dbReference type="EC" id="2.7.7.7"/>
    </reaction>
</comment>
<dbReference type="EC" id="2.7.7.7" evidence="2"/>
<dbReference type="Gene3D" id="3.30.420.10">
    <property type="entry name" value="Ribonuclease H-like superfamily/Ribonuclease H"/>
    <property type="match status" value="2"/>
</dbReference>
<dbReference type="GO" id="GO:0003887">
    <property type="term" value="F:DNA-directed DNA polymerase activity"/>
    <property type="evidence" value="ECO:0007669"/>
    <property type="project" value="UniProtKB-KW"/>
</dbReference>
<feature type="domain" description="DNA-directed DNA polymerase family B exonuclease" evidence="9">
    <location>
        <begin position="370"/>
        <end position="533"/>
    </location>
</feature>
<dbReference type="InterPro" id="IPR043502">
    <property type="entry name" value="DNA/RNA_pol_sf"/>
</dbReference>
<evidence type="ECO:0000256" key="2">
    <source>
        <dbReference type="ARBA" id="ARBA00012417"/>
    </source>
</evidence>
<dbReference type="GO" id="GO:0006297">
    <property type="term" value="P:nucleotide-excision repair, DNA gap filling"/>
    <property type="evidence" value="ECO:0007669"/>
    <property type="project" value="TreeGrafter"/>
</dbReference>
<dbReference type="Pfam" id="PF00136">
    <property type="entry name" value="DNA_pol_B"/>
    <property type="match status" value="1"/>
</dbReference>
<dbReference type="Gene3D" id="3.30.342.10">
    <property type="entry name" value="DNA Polymerase, chain B, domain 1"/>
    <property type="match status" value="1"/>
</dbReference>
<evidence type="ECO:0000256" key="3">
    <source>
        <dbReference type="ARBA" id="ARBA00022679"/>
    </source>
</evidence>
<evidence type="ECO:0000256" key="5">
    <source>
        <dbReference type="ARBA" id="ARBA00022932"/>
    </source>
</evidence>
<dbReference type="PANTHER" id="PTHR10322:SF23">
    <property type="entry name" value="DNA POLYMERASE DELTA CATALYTIC SUBUNIT"/>
    <property type="match status" value="1"/>
</dbReference>
<evidence type="ECO:0000259" key="9">
    <source>
        <dbReference type="Pfam" id="PF03104"/>
    </source>
</evidence>
<dbReference type="GO" id="GO:0003677">
    <property type="term" value="F:DNA binding"/>
    <property type="evidence" value="ECO:0007669"/>
    <property type="project" value="UniProtKB-KW"/>
</dbReference>
<evidence type="ECO:0000256" key="6">
    <source>
        <dbReference type="ARBA" id="ARBA00023125"/>
    </source>
</evidence>
<dbReference type="InterPro" id="IPR050240">
    <property type="entry name" value="DNA_pol_type-B"/>
</dbReference>
<dbReference type="InterPro" id="IPR023211">
    <property type="entry name" value="DNA_pol_palm_dom_sf"/>
</dbReference>
<evidence type="ECO:0000256" key="7">
    <source>
        <dbReference type="ARBA" id="ARBA00049244"/>
    </source>
</evidence>
<dbReference type="SUPFAM" id="SSF53098">
    <property type="entry name" value="Ribonuclease H-like"/>
    <property type="match status" value="1"/>
</dbReference>
<organism evidence="10">
    <name type="scientific">viral metagenome</name>
    <dbReference type="NCBI Taxonomy" id="1070528"/>
    <lineage>
        <taxon>unclassified sequences</taxon>
        <taxon>metagenomes</taxon>
        <taxon>organismal metagenomes</taxon>
    </lineage>
</organism>
<name>A0A6C0EM08_9ZZZZ</name>
<dbReference type="GO" id="GO:0008296">
    <property type="term" value="F:3'-5'-DNA exonuclease activity"/>
    <property type="evidence" value="ECO:0007669"/>
    <property type="project" value="TreeGrafter"/>
</dbReference>
<dbReference type="InterPro" id="IPR006133">
    <property type="entry name" value="DNA-dir_DNA_pol_B_exonuc"/>
</dbReference>
<keyword evidence="5" id="KW-0239">DNA-directed DNA polymerase</keyword>
<dbReference type="PRINTS" id="PR00106">
    <property type="entry name" value="DNAPOLB"/>
</dbReference>
<dbReference type="EMBL" id="MN738856">
    <property type="protein sequence ID" value="QHT28385.1"/>
    <property type="molecule type" value="Genomic_DNA"/>
</dbReference>